<dbReference type="InterPro" id="IPR017939">
    <property type="entry name" value="G-Glutamylcylcotransferase"/>
</dbReference>
<dbReference type="AlphaFoldDB" id="A0A8H6RHM4"/>
<evidence type="ECO:0000256" key="2">
    <source>
        <dbReference type="ARBA" id="ARBA00023239"/>
    </source>
</evidence>
<dbReference type="Pfam" id="PF06094">
    <property type="entry name" value="GGACT"/>
    <property type="match status" value="1"/>
</dbReference>
<protein>
    <recommendedName>
        <fullName evidence="1">gamma-glutamylcyclotransferase</fullName>
        <ecNumber evidence="1">4.3.2.9</ecNumber>
    </recommendedName>
</protein>
<keyword evidence="2" id="KW-0456">Lyase</keyword>
<reference evidence="6" key="1">
    <citation type="submission" date="2020-04" db="EMBL/GenBank/DDBJ databases">
        <title>Draft genome resource of the tomato pathogen Pseudocercospora fuligena.</title>
        <authorList>
            <person name="Zaccaron A."/>
        </authorList>
    </citation>
    <scope>NUCLEOTIDE SEQUENCE</scope>
    <source>
        <strain evidence="6">PF001</strain>
    </source>
</reference>
<sequence>MDIAADSSLRIRLTNKETIMNKKTIYFGYGSNLWLYQMRQRCPTSKYLGIARLKGYKWIIYDRGYANIVEVAEDEQSSSKHDYSEEVWGLVYSLEEEDERRLDRNEGVPVAYQKELIECEYWTSAKGRAVAIDSWEDRLTYERSGRPDTSKDPEKVDMLVYIDRTRTKSSEPKKEYIYRMNMGIHDALYEGVPKEYVEQVMRKFIPERNEEDLIEVARRQALEFEDEDSDDDEDDEL</sequence>
<evidence type="ECO:0000256" key="3">
    <source>
        <dbReference type="PIRSR" id="PIRSR617939-1"/>
    </source>
</evidence>
<dbReference type="InterPro" id="IPR009288">
    <property type="entry name" value="AIG2-like_dom"/>
</dbReference>
<proteinExistence type="predicted"/>
<dbReference type="CDD" id="cd06661">
    <property type="entry name" value="GGCT_like"/>
    <property type="match status" value="1"/>
</dbReference>
<evidence type="ECO:0000256" key="4">
    <source>
        <dbReference type="PIRSR" id="PIRSR617939-2"/>
    </source>
</evidence>
<feature type="active site" description="Proton acceptor" evidence="3">
    <location>
        <position position="106"/>
    </location>
</feature>
<evidence type="ECO:0000256" key="1">
    <source>
        <dbReference type="ARBA" id="ARBA00012346"/>
    </source>
</evidence>
<dbReference type="GO" id="GO:0003839">
    <property type="term" value="F:gamma-glutamylcyclotransferase activity"/>
    <property type="evidence" value="ECO:0007669"/>
    <property type="project" value="UniProtKB-EC"/>
</dbReference>
<evidence type="ECO:0000313" key="7">
    <source>
        <dbReference type="Proteomes" id="UP000660729"/>
    </source>
</evidence>
<organism evidence="6 7">
    <name type="scientific">Pseudocercospora fuligena</name>
    <dbReference type="NCBI Taxonomy" id="685502"/>
    <lineage>
        <taxon>Eukaryota</taxon>
        <taxon>Fungi</taxon>
        <taxon>Dikarya</taxon>
        <taxon>Ascomycota</taxon>
        <taxon>Pezizomycotina</taxon>
        <taxon>Dothideomycetes</taxon>
        <taxon>Dothideomycetidae</taxon>
        <taxon>Mycosphaerellales</taxon>
        <taxon>Mycosphaerellaceae</taxon>
        <taxon>Pseudocercospora</taxon>
    </lineage>
</organism>
<accession>A0A8H6RHM4</accession>
<name>A0A8H6RHM4_9PEZI</name>
<dbReference type="Gene3D" id="3.10.490.10">
    <property type="entry name" value="Gamma-glutamyl cyclotransferase-like"/>
    <property type="match status" value="1"/>
</dbReference>
<dbReference type="InterPro" id="IPR036568">
    <property type="entry name" value="GGCT-like_sf"/>
</dbReference>
<evidence type="ECO:0000313" key="6">
    <source>
        <dbReference type="EMBL" id="KAF7192661.1"/>
    </source>
</evidence>
<evidence type="ECO:0000259" key="5">
    <source>
        <dbReference type="Pfam" id="PF06094"/>
    </source>
</evidence>
<feature type="binding site" evidence="4">
    <location>
        <begin position="26"/>
        <end position="31"/>
    </location>
    <ligand>
        <name>substrate</name>
    </ligand>
</feature>
<dbReference type="Proteomes" id="UP000660729">
    <property type="component" value="Unassembled WGS sequence"/>
</dbReference>
<dbReference type="SUPFAM" id="SSF110857">
    <property type="entry name" value="Gamma-glutamyl cyclotransferase-like"/>
    <property type="match status" value="1"/>
</dbReference>
<dbReference type="EC" id="4.3.2.9" evidence="1"/>
<gene>
    <name evidence="6" type="ORF">HII31_06020</name>
</gene>
<dbReference type="PANTHER" id="PTHR12935">
    <property type="entry name" value="GAMMA-GLUTAMYLCYCLOTRANSFERASE"/>
    <property type="match status" value="1"/>
</dbReference>
<dbReference type="PANTHER" id="PTHR12935:SF0">
    <property type="entry name" value="GAMMA-GLUTAMYLCYCLOTRANSFERASE"/>
    <property type="match status" value="1"/>
</dbReference>
<keyword evidence="7" id="KW-1185">Reference proteome</keyword>
<comment type="caution">
    <text evidence="6">The sequence shown here is derived from an EMBL/GenBank/DDBJ whole genome shotgun (WGS) entry which is preliminary data.</text>
</comment>
<feature type="domain" description="Gamma-glutamylcyclotransferase AIG2-like" evidence="5">
    <location>
        <begin position="26"/>
        <end position="130"/>
    </location>
</feature>
<dbReference type="OrthoDB" id="2924818at2759"/>
<dbReference type="InterPro" id="IPR013024">
    <property type="entry name" value="GGCT-like"/>
</dbReference>
<dbReference type="EMBL" id="JABCIY010000115">
    <property type="protein sequence ID" value="KAF7192661.1"/>
    <property type="molecule type" value="Genomic_DNA"/>
</dbReference>